<dbReference type="PANTHER" id="PTHR11803">
    <property type="entry name" value="2-IMINOBUTANOATE/2-IMINOPROPANOATE DEAMINASE RIDA"/>
    <property type="match status" value="1"/>
</dbReference>
<accession>A0ABV4K2Y3</accession>
<reference evidence="2 3" key="1">
    <citation type="submission" date="2024-08" db="EMBL/GenBank/DDBJ databases">
        <title>Sulfate-reducing bacteria isolated from formation water of the oil field in Kazakhstan and description of Pseudodesulfovibrio sp.</title>
        <authorList>
            <person name="Bidzhieva S.K."/>
            <person name="Tourova T.P."/>
            <person name="Grouzdev D.S."/>
            <person name="Beletsky A.V."/>
            <person name="Sokolova D.S."/>
            <person name="Samigullina S.R."/>
            <person name="Poltaraus A.B."/>
            <person name="Avtukh A.N."/>
            <person name="Tereshina V.M."/>
            <person name="Zhaparov N.S."/>
            <person name="Mardanov A.V."/>
            <person name="Nazina T.N."/>
        </authorList>
    </citation>
    <scope>NUCLEOTIDE SEQUENCE [LARGE SCALE GENOMIC DNA]</scope>
    <source>
        <strain evidence="2 3">9FUS</strain>
    </source>
</reference>
<dbReference type="CDD" id="cd00448">
    <property type="entry name" value="YjgF_YER057c_UK114_family"/>
    <property type="match status" value="1"/>
</dbReference>
<dbReference type="InterPro" id="IPR006056">
    <property type="entry name" value="RidA"/>
</dbReference>
<dbReference type="EC" id="3.5.-.-" evidence="2"/>
<evidence type="ECO:0000313" key="3">
    <source>
        <dbReference type="Proteomes" id="UP001568698"/>
    </source>
</evidence>
<proteinExistence type="inferred from homology"/>
<gene>
    <name evidence="2" type="ORF">AB6M95_11235</name>
</gene>
<name>A0ABV4K2Y3_9BACT</name>
<dbReference type="SUPFAM" id="SSF55298">
    <property type="entry name" value="YjgF-like"/>
    <property type="match status" value="1"/>
</dbReference>
<comment type="similarity">
    <text evidence="1">Belongs to the RutC family.</text>
</comment>
<dbReference type="InterPro" id="IPR006175">
    <property type="entry name" value="YjgF/YER057c/UK114"/>
</dbReference>
<sequence>MHQAVNSDKVPAAVGPYSHGSEVGGLIFTSGQLPIDAATGEMPAGAAGQTRQSLENVRRTLEAAGSSLDKVVKTTVYLKNMEDFGAVNEAYASFFREPFPARSCFEVARLPKEALVEIEVIAEK</sequence>
<keyword evidence="3" id="KW-1185">Reference proteome</keyword>
<dbReference type="Proteomes" id="UP001568698">
    <property type="component" value="Unassembled WGS sequence"/>
</dbReference>
<dbReference type="InterPro" id="IPR035959">
    <property type="entry name" value="RutC-like_sf"/>
</dbReference>
<organism evidence="2 3">
    <name type="scientific">Pseudodesulfovibrio karagichevae</name>
    <dbReference type="NCBI Taxonomy" id="3239305"/>
    <lineage>
        <taxon>Bacteria</taxon>
        <taxon>Pseudomonadati</taxon>
        <taxon>Thermodesulfobacteriota</taxon>
        <taxon>Desulfovibrionia</taxon>
        <taxon>Desulfovibrionales</taxon>
        <taxon>Desulfovibrionaceae</taxon>
    </lineage>
</organism>
<dbReference type="NCBIfam" id="TIGR00004">
    <property type="entry name" value="Rid family detoxifying hydrolase"/>
    <property type="match status" value="1"/>
</dbReference>
<dbReference type="EMBL" id="JBGLYH010000030">
    <property type="protein sequence ID" value="MEZ7197326.1"/>
    <property type="molecule type" value="Genomic_DNA"/>
</dbReference>
<keyword evidence="2" id="KW-0378">Hydrolase</keyword>
<dbReference type="RefSeq" id="WP_371386844.1">
    <property type="nucleotide sequence ID" value="NZ_JBGLYH010000030.1"/>
</dbReference>
<protein>
    <submittedName>
        <fullName evidence="2">RidA family protein</fullName>
        <ecNumber evidence="2">3.5.-.-</ecNumber>
    </submittedName>
</protein>
<dbReference type="InterPro" id="IPR019897">
    <property type="entry name" value="RidA_CS"/>
</dbReference>
<evidence type="ECO:0000256" key="1">
    <source>
        <dbReference type="ARBA" id="ARBA00010552"/>
    </source>
</evidence>
<dbReference type="GO" id="GO:0016787">
    <property type="term" value="F:hydrolase activity"/>
    <property type="evidence" value="ECO:0007669"/>
    <property type="project" value="UniProtKB-KW"/>
</dbReference>
<dbReference type="Gene3D" id="3.30.1330.40">
    <property type="entry name" value="RutC-like"/>
    <property type="match status" value="1"/>
</dbReference>
<evidence type="ECO:0000313" key="2">
    <source>
        <dbReference type="EMBL" id="MEZ7197326.1"/>
    </source>
</evidence>
<dbReference type="PROSITE" id="PS01094">
    <property type="entry name" value="UPF0076"/>
    <property type="match status" value="1"/>
</dbReference>
<dbReference type="Pfam" id="PF01042">
    <property type="entry name" value="Ribonuc_L-PSP"/>
    <property type="match status" value="1"/>
</dbReference>
<comment type="caution">
    <text evidence="2">The sequence shown here is derived from an EMBL/GenBank/DDBJ whole genome shotgun (WGS) entry which is preliminary data.</text>
</comment>
<dbReference type="PANTHER" id="PTHR11803:SF39">
    <property type="entry name" value="2-IMINOBUTANOATE_2-IMINOPROPANOATE DEAMINASE"/>
    <property type="match status" value="1"/>
</dbReference>